<keyword evidence="5" id="KW-1185">Reference proteome</keyword>
<sequence>MTPSPLVRHLPALAATLGFVGLIALGARVDVAVPGSPVPQSLQTLAVLAAGLALGPRWGLVAGLLYLGAGALGLPVFAGGASGLSALSGPTVGYLVGFPLAALLVGIGSRTLSPGPVWRTMLLGFGLGLAGHLLILALGWAGLSLRIGASEALSAGVTPFLWGMAVKSAALVLSASLLLALRDRLNI</sequence>
<dbReference type="OrthoDB" id="9803495at2"/>
<evidence type="ECO:0000256" key="2">
    <source>
        <dbReference type="PIRNR" id="PIRNR016661"/>
    </source>
</evidence>
<reference evidence="4 5" key="1">
    <citation type="submission" date="2020-08" db="EMBL/GenBank/DDBJ databases">
        <title>Genomic Encyclopedia of Type Strains, Phase IV (KMG-IV): sequencing the most valuable type-strain genomes for metagenomic binning, comparative biology and taxonomic classification.</title>
        <authorList>
            <person name="Goeker M."/>
        </authorList>
    </citation>
    <scope>NUCLEOTIDE SEQUENCE [LARGE SCALE GENOMIC DNA]</scope>
    <source>
        <strain evidence="4 5">DSM 24448</strain>
    </source>
</reference>
<keyword evidence="2" id="KW-1003">Cell membrane</keyword>
<comment type="subcellular location">
    <subcellularLocation>
        <location evidence="2">Cell membrane</location>
        <topology evidence="2">Multi-pass membrane protein</topology>
    </subcellularLocation>
</comment>
<evidence type="ECO:0000256" key="3">
    <source>
        <dbReference type="SAM" id="Phobius"/>
    </source>
</evidence>
<dbReference type="PIRSF" id="PIRSF016661">
    <property type="entry name" value="BioY"/>
    <property type="match status" value="1"/>
</dbReference>
<comment type="caution">
    <text evidence="4">The sequence shown here is derived from an EMBL/GenBank/DDBJ whole genome shotgun (WGS) entry which is preliminary data.</text>
</comment>
<evidence type="ECO:0000256" key="1">
    <source>
        <dbReference type="ARBA" id="ARBA00010692"/>
    </source>
</evidence>
<keyword evidence="3" id="KW-0812">Transmembrane</keyword>
<evidence type="ECO:0000313" key="5">
    <source>
        <dbReference type="Proteomes" id="UP000548978"/>
    </source>
</evidence>
<dbReference type="Pfam" id="PF02632">
    <property type="entry name" value="BioY"/>
    <property type="match status" value="1"/>
</dbReference>
<dbReference type="InterPro" id="IPR003784">
    <property type="entry name" value="BioY"/>
</dbReference>
<dbReference type="PANTHER" id="PTHR34295:SF1">
    <property type="entry name" value="BIOTIN TRANSPORTER BIOY"/>
    <property type="match status" value="1"/>
</dbReference>
<keyword evidence="2" id="KW-0813">Transport</keyword>
<dbReference type="RefSeq" id="WP_123288149.1">
    <property type="nucleotide sequence ID" value="NZ_JACIJB010000003.1"/>
</dbReference>
<dbReference type="Proteomes" id="UP000548978">
    <property type="component" value="Unassembled WGS sequence"/>
</dbReference>
<feature type="transmembrane region" description="Helical" evidence="3">
    <location>
        <begin position="12"/>
        <end position="33"/>
    </location>
</feature>
<dbReference type="GO" id="GO:0015225">
    <property type="term" value="F:biotin transmembrane transporter activity"/>
    <property type="evidence" value="ECO:0007669"/>
    <property type="project" value="UniProtKB-UniRule"/>
</dbReference>
<keyword evidence="3" id="KW-1133">Transmembrane helix</keyword>
<dbReference type="GO" id="GO:0005886">
    <property type="term" value="C:plasma membrane"/>
    <property type="evidence" value="ECO:0007669"/>
    <property type="project" value="UniProtKB-SubCell"/>
</dbReference>
<accession>A0A7W9A2R9</accession>
<keyword evidence="2 3" id="KW-0472">Membrane</keyword>
<dbReference type="EMBL" id="JACIJB010000003">
    <property type="protein sequence ID" value="MBB5660361.1"/>
    <property type="molecule type" value="Genomic_DNA"/>
</dbReference>
<dbReference type="PANTHER" id="PTHR34295">
    <property type="entry name" value="BIOTIN TRANSPORTER BIOY"/>
    <property type="match status" value="1"/>
</dbReference>
<name>A0A7W9A2R9_9CAUL</name>
<dbReference type="Gene3D" id="1.10.1760.20">
    <property type="match status" value="1"/>
</dbReference>
<evidence type="ECO:0000313" key="4">
    <source>
        <dbReference type="EMBL" id="MBB5660361.1"/>
    </source>
</evidence>
<feature type="transmembrane region" description="Helical" evidence="3">
    <location>
        <begin position="120"/>
        <end position="140"/>
    </location>
</feature>
<proteinExistence type="inferred from homology"/>
<dbReference type="AlphaFoldDB" id="A0A7W9A2R9"/>
<gene>
    <name evidence="4" type="ORF">FHS65_001106</name>
</gene>
<feature type="transmembrane region" description="Helical" evidence="3">
    <location>
        <begin position="87"/>
        <end position="108"/>
    </location>
</feature>
<organism evidence="4 5">
    <name type="scientific">Brevundimonas halotolerans</name>
    <dbReference type="NCBI Taxonomy" id="69670"/>
    <lineage>
        <taxon>Bacteria</taxon>
        <taxon>Pseudomonadati</taxon>
        <taxon>Pseudomonadota</taxon>
        <taxon>Alphaproteobacteria</taxon>
        <taxon>Caulobacterales</taxon>
        <taxon>Caulobacteraceae</taxon>
        <taxon>Brevundimonas</taxon>
    </lineage>
</organism>
<feature type="transmembrane region" description="Helical" evidence="3">
    <location>
        <begin position="45"/>
        <end position="67"/>
    </location>
</feature>
<comment type="similarity">
    <text evidence="1 2">Belongs to the BioY family.</text>
</comment>
<protein>
    <recommendedName>
        <fullName evidence="2">Biotin transporter</fullName>
    </recommendedName>
</protein>
<feature type="transmembrane region" description="Helical" evidence="3">
    <location>
        <begin position="160"/>
        <end position="181"/>
    </location>
</feature>